<accession>A0A7W7PHX5</accession>
<name>A0A7W7PHX5_STRNE</name>
<dbReference type="Proteomes" id="UP000556436">
    <property type="component" value="Unassembled WGS sequence"/>
</dbReference>
<comment type="caution">
    <text evidence="1">The sequence shown here is derived from an EMBL/GenBank/DDBJ whole genome shotgun (WGS) entry which is preliminary data.</text>
</comment>
<dbReference type="RefSeq" id="WP_184739618.1">
    <property type="nucleotide sequence ID" value="NZ_BMRW01000017.1"/>
</dbReference>
<evidence type="ECO:0008006" key="3">
    <source>
        <dbReference type="Google" id="ProtNLM"/>
    </source>
</evidence>
<reference evidence="1 2" key="1">
    <citation type="submission" date="2020-08" db="EMBL/GenBank/DDBJ databases">
        <title>Genomic Encyclopedia of Type Strains, Phase III (KMG-III): the genomes of soil and plant-associated and newly described type strains.</title>
        <authorList>
            <person name="Whitman W."/>
        </authorList>
    </citation>
    <scope>NUCLEOTIDE SEQUENCE [LARGE SCALE GENOMIC DNA]</scope>
    <source>
        <strain evidence="1 2">CECT 3265</strain>
    </source>
</reference>
<organism evidence="1 2">
    <name type="scientific">Streptomyces netropsis</name>
    <name type="common">Streptoverticillium netropsis</name>
    <dbReference type="NCBI Taxonomy" id="55404"/>
    <lineage>
        <taxon>Bacteria</taxon>
        <taxon>Bacillati</taxon>
        <taxon>Actinomycetota</taxon>
        <taxon>Actinomycetes</taxon>
        <taxon>Kitasatosporales</taxon>
        <taxon>Streptomycetaceae</taxon>
        <taxon>Streptomyces</taxon>
    </lineage>
</organism>
<dbReference type="AlphaFoldDB" id="A0A7W7PHX5"/>
<sequence length="156" mass="18159">MPPGPREDVRFYNHMPAAEIRQELGASMWERYLTVCLERSPYEKVTSLYFHRHRTEPRIKIEEFIDSGEFRDAINWPLYTDTLGAVMVDVVVRHEHLQAGLDDVCRRVALPTLDLPRAKAHFRPPGAAYRDVLTARARRAVEEAYAAELEHHGYTW</sequence>
<proteinExistence type="predicted"/>
<protein>
    <recommendedName>
        <fullName evidence="3">Sulfotransferase family protein</fullName>
    </recommendedName>
</protein>
<keyword evidence="2" id="KW-1185">Reference proteome</keyword>
<evidence type="ECO:0000313" key="2">
    <source>
        <dbReference type="Proteomes" id="UP000556436"/>
    </source>
</evidence>
<gene>
    <name evidence="1" type="ORF">FHS38_006517</name>
</gene>
<evidence type="ECO:0000313" key="1">
    <source>
        <dbReference type="EMBL" id="MBB4890432.1"/>
    </source>
</evidence>
<dbReference type="EMBL" id="JACHJG010000019">
    <property type="protein sequence ID" value="MBB4890432.1"/>
    <property type="molecule type" value="Genomic_DNA"/>
</dbReference>